<dbReference type="OrthoDB" id="9152372at2"/>
<name>A0A3D8JSH5_9BURK</name>
<sequence>MKRTAFLFLYLLIGLAAGRAFAAKPLFDNETEDPTNGWSHVTPAFAKVLMKHEAQLQDLSGFAEAGEIPKDASTRLVQKAVPIGLHGQKVLYVRPTLEPYFTPFYGAHIFQHWLVLNGHIFYEDSSDGFRVLSSAHDGMRDIEETQCTAVDCNSMRLKFDRKSRSYKAASCREAPALDKNKTKPCGLGQ</sequence>
<evidence type="ECO:0000256" key="1">
    <source>
        <dbReference type="SAM" id="SignalP"/>
    </source>
</evidence>
<keyword evidence="1" id="KW-0732">Signal</keyword>
<organism evidence="2 3">
    <name type="scientific">Trinickia dinghuensis</name>
    <dbReference type="NCBI Taxonomy" id="2291023"/>
    <lineage>
        <taxon>Bacteria</taxon>
        <taxon>Pseudomonadati</taxon>
        <taxon>Pseudomonadota</taxon>
        <taxon>Betaproteobacteria</taxon>
        <taxon>Burkholderiales</taxon>
        <taxon>Burkholderiaceae</taxon>
        <taxon>Trinickia</taxon>
    </lineage>
</organism>
<accession>A0A3D8JSH5</accession>
<protein>
    <submittedName>
        <fullName evidence="2">Uncharacterized protein</fullName>
    </submittedName>
</protein>
<evidence type="ECO:0000313" key="3">
    <source>
        <dbReference type="Proteomes" id="UP000256838"/>
    </source>
</evidence>
<reference evidence="2" key="1">
    <citation type="submission" date="2018-08" db="EMBL/GenBank/DDBJ databases">
        <title>Paraburkholderia sp. DHOM06 isolated from forest soil.</title>
        <authorList>
            <person name="Gao Z.-H."/>
            <person name="Qiu L.-H."/>
        </authorList>
    </citation>
    <scope>NUCLEOTIDE SEQUENCE [LARGE SCALE GENOMIC DNA]</scope>
    <source>
        <strain evidence="2">DHOM06</strain>
    </source>
</reference>
<keyword evidence="3" id="KW-1185">Reference proteome</keyword>
<dbReference type="EMBL" id="QRGA01000016">
    <property type="protein sequence ID" value="RDU96079.1"/>
    <property type="molecule type" value="Genomic_DNA"/>
</dbReference>
<comment type="caution">
    <text evidence="2">The sequence shown here is derived from an EMBL/GenBank/DDBJ whole genome shotgun (WGS) entry which is preliminary data.</text>
</comment>
<gene>
    <name evidence="2" type="ORF">DWV00_25910</name>
</gene>
<proteinExistence type="predicted"/>
<feature type="signal peptide" evidence="1">
    <location>
        <begin position="1"/>
        <end position="22"/>
    </location>
</feature>
<evidence type="ECO:0000313" key="2">
    <source>
        <dbReference type="EMBL" id="RDU96079.1"/>
    </source>
</evidence>
<dbReference type="AlphaFoldDB" id="A0A3D8JSH5"/>
<dbReference type="Proteomes" id="UP000256838">
    <property type="component" value="Unassembled WGS sequence"/>
</dbReference>
<dbReference type="RefSeq" id="WP_115536461.1">
    <property type="nucleotide sequence ID" value="NZ_QRGA01000016.1"/>
</dbReference>
<feature type="chain" id="PRO_5017812047" evidence="1">
    <location>
        <begin position="23"/>
        <end position="189"/>
    </location>
</feature>